<dbReference type="AlphaFoldDB" id="A0A840YSP6"/>
<organism evidence="1 2">
    <name type="scientific">Sphingomonas xinjiangensis</name>
    <dbReference type="NCBI Taxonomy" id="643568"/>
    <lineage>
        <taxon>Bacteria</taxon>
        <taxon>Pseudomonadati</taxon>
        <taxon>Pseudomonadota</taxon>
        <taxon>Alphaproteobacteria</taxon>
        <taxon>Sphingomonadales</taxon>
        <taxon>Sphingomonadaceae</taxon>
        <taxon>Sphingomonas</taxon>
    </lineage>
</organism>
<gene>
    <name evidence="1" type="ORF">FHT02_003958</name>
</gene>
<keyword evidence="2" id="KW-1185">Reference proteome</keyword>
<protein>
    <submittedName>
        <fullName evidence="1">Uncharacterized protein</fullName>
    </submittedName>
</protein>
<accession>A0A840YSP6</accession>
<dbReference type="Proteomes" id="UP000527143">
    <property type="component" value="Unassembled WGS sequence"/>
</dbReference>
<comment type="caution">
    <text evidence="1">The sequence shown here is derived from an EMBL/GenBank/DDBJ whole genome shotgun (WGS) entry which is preliminary data.</text>
</comment>
<dbReference type="EMBL" id="JACIJF010000023">
    <property type="protein sequence ID" value="MBB5712698.1"/>
    <property type="molecule type" value="Genomic_DNA"/>
</dbReference>
<proteinExistence type="predicted"/>
<reference evidence="1 2" key="1">
    <citation type="submission" date="2020-08" db="EMBL/GenBank/DDBJ databases">
        <title>Genomic Encyclopedia of Type Strains, Phase IV (KMG-IV): sequencing the most valuable type-strain genomes for metagenomic binning, comparative biology and taxonomic classification.</title>
        <authorList>
            <person name="Goeker M."/>
        </authorList>
    </citation>
    <scope>NUCLEOTIDE SEQUENCE [LARGE SCALE GENOMIC DNA]</scope>
    <source>
        <strain evidence="1 2">DSM 26736</strain>
    </source>
</reference>
<dbReference type="RefSeq" id="WP_184091429.1">
    <property type="nucleotide sequence ID" value="NZ_JACIJF010000023.1"/>
</dbReference>
<name>A0A840YSP6_9SPHN</name>
<sequence>MLEVILSRREHAQEGWQPSLEKESLAMDKIDATLKVVGAKQKFGCLRVRPDRCESGAYALMHKTTSRSLQTCVQCGAAAASRIDSGYYVTSCAQHATRCDLAVGSRKFDQQGQMVMGAAALRAEYSDVAREFAIEVYR</sequence>
<evidence type="ECO:0000313" key="2">
    <source>
        <dbReference type="Proteomes" id="UP000527143"/>
    </source>
</evidence>
<evidence type="ECO:0000313" key="1">
    <source>
        <dbReference type="EMBL" id="MBB5712698.1"/>
    </source>
</evidence>